<sequence length="468" mass="52927">MVVEKVKKTIEDNGLINKGDSVIVALSGGPDSICLLRVLNEIKDEYGIKLYAAHLNHKIRGMEAQKDAVFCVRTCDEMGIVCFVKAYDVPAYSKENGLSIEEGARKLRYNMFFELKESLGAQSIAVAHNLDDQAETVLMRMMRGSGLEGLKGMDYRRADGIIRPLIDVTRDEIEKHIKENEIDFRIDESNLEEVYSRNKVRLSLIPYIEKSFNPNIKKALSRMSRLLGDDCDYINSRAEESFERLCKKNSDKSIRIDANELCSLHRAISTRLVRMSVEHVLEDIKGFELVHVEDVMGLAGKGREGASIDLPRNMAALKRGNDVIVGIRDEILPKESKSESFSYTLPKEGSIFIKEIGMEIDSSTMQKKEGSKFKYEKGCIYLDLDKIDGKVTVRSRKEGDRIRPVGLGGSKKVKDIFIDMKIERSERDKIPVISDGKGIMWIYGYRIGDDYKVDGKTSSVIKISARKR</sequence>
<evidence type="ECO:0000256" key="3">
    <source>
        <dbReference type="ARBA" id="ARBA00022598"/>
    </source>
</evidence>
<evidence type="ECO:0000256" key="6">
    <source>
        <dbReference type="ARBA" id="ARBA00022840"/>
    </source>
</evidence>
<feature type="domain" description="Lysidine-tRNA(Ile) synthetase C-terminal" evidence="9">
    <location>
        <begin position="391"/>
        <end position="463"/>
    </location>
</feature>
<dbReference type="NCBIfam" id="TIGR02432">
    <property type="entry name" value="lysidine_TilS_N"/>
    <property type="match status" value="1"/>
</dbReference>
<dbReference type="SMART" id="SM00977">
    <property type="entry name" value="TilS_C"/>
    <property type="match status" value="1"/>
</dbReference>
<feature type="binding site" evidence="8">
    <location>
        <begin position="27"/>
        <end position="32"/>
    </location>
    <ligand>
        <name>ATP</name>
        <dbReference type="ChEBI" id="CHEBI:30616"/>
    </ligand>
</feature>
<reference evidence="10 11" key="1">
    <citation type="submission" date="2014-03" db="EMBL/GenBank/DDBJ databases">
        <title>Genome sequence of Clostridium litorale W6, DSM 5388.</title>
        <authorList>
            <person name="Poehlein A."/>
            <person name="Jagirdar A."/>
            <person name="Khonsari B."/>
            <person name="Chibani C.M."/>
            <person name="Gutierrez Gutierrez D.A."/>
            <person name="Davydova E."/>
            <person name="Alghaithi H.S."/>
            <person name="Nair K.P."/>
            <person name="Dhamotharan K."/>
            <person name="Chandran L."/>
            <person name="G W."/>
            <person name="Daniel R."/>
        </authorList>
    </citation>
    <scope>NUCLEOTIDE SEQUENCE [LARGE SCALE GENOMIC DNA]</scope>
    <source>
        <strain evidence="10 11">W6</strain>
    </source>
</reference>
<evidence type="ECO:0000256" key="8">
    <source>
        <dbReference type="HAMAP-Rule" id="MF_01161"/>
    </source>
</evidence>
<name>A0A069RL19_PEPLI</name>
<dbReference type="EMBL" id="JJMM01000013">
    <property type="protein sequence ID" value="KDR94917.1"/>
    <property type="molecule type" value="Genomic_DNA"/>
</dbReference>
<dbReference type="InterPro" id="IPR012795">
    <property type="entry name" value="tRNA_Ile_lys_synt_N"/>
</dbReference>
<evidence type="ECO:0000256" key="2">
    <source>
        <dbReference type="ARBA" id="ARBA00022490"/>
    </source>
</evidence>
<dbReference type="Gene3D" id="1.20.59.20">
    <property type="match status" value="1"/>
</dbReference>
<comment type="function">
    <text evidence="8">Ligates lysine onto the cytidine present at position 34 of the AUA codon-specific tRNA(Ile) that contains the anticodon CAU, in an ATP-dependent manner. Cytidine is converted to lysidine, thus changing the amino acid specificity of the tRNA from methionine to isoleucine.</text>
</comment>
<dbReference type="Pfam" id="PF11734">
    <property type="entry name" value="TilS_C"/>
    <property type="match status" value="1"/>
</dbReference>
<dbReference type="SUPFAM" id="SSF56037">
    <property type="entry name" value="PheT/TilS domain"/>
    <property type="match status" value="1"/>
</dbReference>
<dbReference type="GO" id="GO:0005737">
    <property type="term" value="C:cytoplasm"/>
    <property type="evidence" value="ECO:0007669"/>
    <property type="project" value="UniProtKB-SubCell"/>
</dbReference>
<dbReference type="PANTHER" id="PTHR43033">
    <property type="entry name" value="TRNA(ILE)-LYSIDINE SYNTHASE-RELATED"/>
    <property type="match status" value="1"/>
</dbReference>
<dbReference type="InterPro" id="IPR020825">
    <property type="entry name" value="Phe-tRNA_synthase-like_B3/B4"/>
</dbReference>
<dbReference type="OrthoDB" id="9807403at2"/>
<keyword evidence="5 8" id="KW-0547">Nucleotide-binding</keyword>
<organism evidence="10 11">
    <name type="scientific">Peptoclostridium litorale DSM 5388</name>
    <dbReference type="NCBI Taxonomy" id="1121324"/>
    <lineage>
        <taxon>Bacteria</taxon>
        <taxon>Bacillati</taxon>
        <taxon>Bacillota</taxon>
        <taxon>Clostridia</taxon>
        <taxon>Peptostreptococcales</taxon>
        <taxon>Peptoclostridiaceae</taxon>
        <taxon>Peptoclostridium</taxon>
    </lineage>
</organism>
<dbReference type="GO" id="GO:0005524">
    <property type="term" value="F:ATP binding"/>
    <property type="evidence" value="ECO:0007669"/>
    <property type="project" value="UniProtKB-UniRule"/>
</dbReference>
<dbReference type="PANTHER" id="PTHR43033:SF1">
    <property type="entry name" value="TRNA(ILE)-LYSIDINE SYNTHASE-RELATED"/>
    <property type="match status" value="1"/>
</dbReference>
<dbReference type="SUPFAM" id="SSF52402">
    <property type="entry name" value="Adenine nucleotide alpha hydrolases-like"/>
    <property type="match status" value="1"/>
</dbReference>
<protein>
    <recommendedName>
        <fullName evidence="8">tRNA(Ile)-lysidine synthase</fullName>
        <ecNumber evidence="8">6.3.4.19</ecNumber>
    </recommendedName>
    <alternativeName>
        <fullName evidence="8">tRNA(Ile)-2-lysyl-cytidine synthase</fullName>
    </alternativeName>
    <alternativeName>
        <fullName evidence="8">tRNA(Ile)-lysidine synthetase</fullName>
    </alternativeName>
</protein>
<dbReference type="STRING" id="1121324.CLIT_13c02390"/>
<evidence type="ECO:0000313" key="10">
    <source>
        <dbReference type="EMBL" id="KDR94917.1"/>
    </source>
</evidence>
<comment type="catalytic activity">
    <reaction evidence="7 8">
        <text>cytidine(34) in tRNA(Ile2) + L-lysine + ATP = lysidine(34) in tRNA(Ile2) + AMP + diphosphate + H(+)</text>
        <dbReference type="Rhea" id="RHEA:43744"/>
        <dbReference type="Rhea" id="RHEA-COMP:10625"/>
        <dbReference type="Rhea" id="RHEA-COMP:10670"/>
        <dbReference type="ChEBI" id="CHEBI:15378"/>
        <dbReference type="ChEBI" id="CHEBI:30616"/>
        <dbReference type="ChEBI" id="CHEBI:32551"/>
        <dbReference type="ChEBI" id="CHEBI:33019"/>
        <dbReference type="ChEBI" id="CHEBI:82748"/>
        <dbReference type="ChEBI" id="CHEBI:83665"/>
        <dbReference type="ChEBI" id="CHEBI:456215"/>
        <dbReference type="EC" id="6.3.4.19"/>
    </reaction>
</comment>
<dbReference type="CDD" id="cd01992">
    <property type="entry name" value="TilS_N"/>
    <property type="match status" value="1"/>
</dbReference>
<dbReference type="HAMAP" id="MF_01161">
    <property type="entry name" value="tRNA_Ile_lys_synt"/>
    <property type="match status" value="1"/>
</dbReference>
<dbReference type="Gene3D" id="3.40.50.620">
    <property type="entry name" value="HUPs"/>
    <property type="match status" value="1"/>
</dbReference>
<evidence type="ECO:0000313" key="11">
    <source>
        <dbReference type="Proteomes" id="UP000027946"/>
    </source>
</evidence>
<comment type="domain">
    <text evidence="8">The N-terminal region contains the highly conserved SGGXDS motif, predicted to be a P-loop motif involved in ATP binding.</text>
</comment>
<evidence type="ECO:0000256" key="7">
    <source>
        <dbReference type="ARBA" id="ARBA00048539"/>
    </source>
</evidence>
<dbReference type="Pfam" id="PF01171">
    <property type="entry name" value="ATP_bind_3"/>
    <property type="match status" value="1"/>
</dbReference>
<proteinExistence type="inferred from homology"/>
<keyword evidence="3 8" id="KW-0436">Ligase</keyword>
<dbReference type="GO" id="GO:0032267">
    <property type="term" value="F:tRNA(Ile)-lysidine synthase activity"/>
    <property type="evidence" value="ECO:0007669"/>
    <property type="project" value="UniProtKB-EC"/>
</dbReference>
<evidence type="ECO:0000256" key="5">
    <source>
        <dbReference type="ARBA" id="ARBA00022741"/>
    </source>
</evidence>
<dbReference type="Gene3D" id="3.50.40.10">
    <property type="entry name" value="Phenylalanyl-trna Synthetase, Chain B, domain 3"/>
    <property type="match status" value="1"/>
</dbReference>
<dbReference type="InterPro" id="IPR014729">
    <property type="entry name" value="Rossmann-like_a/b/a_fold"/>
</dbReference>
<dbReference type="EC" id="6.3.4.19" evidence="8"/>
<keyword evidence="4 8" id="KW-0819">tRNA processing</keyword>
<keyword evidence="2 8" id="KW-0963">Cytoplasm</keyword>
<evidence type="ECO:0000259" key="9">
    <source>
        <dbReference type="SMART" id="SM00977"/>
    </source>
</evidence>
<dbReference type="AlphaFoldDB" id="A0A069RL19"/>
<dbReference type="eggNOG" id="COG0037">
    <property type="taxonomic scope" value="Bacteria"/>
</dbReference>
<dbReference type="NCBIfam" id="TIGR02433">
    <property type="entry name" value="lysidine_TilS_C"/>
    <property type="match status" value="1"/>
</dbReference>
<dbReference type="GO" id="GO:0006400">
    <property type="term" value="P:tRNA modification"/>
    <property type="evidence" value="ECO:0007669"/>
    <property type="project" value="UniProtKB-UniRule"/>
</dbReference>
<evidence type="ECO:0000256" key="1">
    <source>
        <dbReference type="ARBA" id="ARBA00004496"/>
    </source>
</evidence>
<evidence type="ECO:0000256" key="4">
    <source>
        <dbReference type="ARBA" id="ARBA00022694"/>
    </source>
</evidence>
<dbReference type="RefSeq" id="WP_038266226.1">
    <property type="nucleotide sequence ID" value="NZ_FSRH01000005.1"/>
</dbReference>
<keyword evidence="11" id="KW-1185">Reference proteome</keyword>
<dbReference type="InterPro" id="IPR012094">
    <property type="entry name" value="tRNA_Ile_lys_synt"/>
</dbReference>
<comment type="similarity">
    <text evidence="8">Belongs to the tRNA(Ile)-lysidine synthase family.</text>
</comment>
<accession>A0A069RL19</accession>
<dbReference type="Proteomes" id="UP000027946">
    <property type="component" value="Unassembled WGS sequence"/>
</dbReference>
<comment type="subcellular location">
    <subcellularLocation>
        <location evidence="1 8">Cytoplasm</location>
    </subcellularLocation>
</comment>
<dbReference type="InterPro" id="IPR012796">
    <property type="entry name" value="Lysidine-tRNA-synth_C"/>
</dbReference>
<gene>
    <name evidence="8 10" type="primary">tilS</name>
    <name evidence="10" type="ORF">CLIT_13c02390</name>
</gene>
<dbReference type="SUPFAM" id="SSF82829">
    <property type="entry name" value="MesJ substrate recognition domain-like"/>
    <property type="match status" value="1"/>
</dbReference>
<dbReference type="InterPro" id="IPR011063">
    <property type="entry name" value="TilS/TtcA_N"/>
</dbReference>
<keyword evidence="6 8" id="KW-0067">ATP-binding</keyword>
<comment type="caution">
    <text evidence="10">The sequence shown here is derived from an EMBL/GenBank/DDBJ whole genome shotgun (WGS) entry which is preliminary data.</text>
</comment>